<organism evidence="1 2">
    <name type="scientific">Fusarium keratoplasticum</name>
    <dbReference type="NCBI Taxonomy" id="1328300"/>
    <lineage>
        <taxon>Eukaryota</taxon>
        <taxon>Fungi</taxon>
        <taxon>Dikarya</taxon>
        <taxon>Ascomycota</taxon>
        <taxon>Pezizomycotina</taxon>
        <taxon>Sordariomycetes</taxon>
        <taxon>Hypocreomycetidae</taxon>
        <taxon>Hypocreales</taxon>
        <taxon>Nectriaceae</taxon>
        <taxon>Fusarium</taxon>
        <taxon>Fusarium solani species complex</taxon>
    </lineage>
</organism>
<accession>A0ACC0QXT3</accession>
<sequence length="918" mass="102482">MNGTAKHNPKALDKTKFPKPRDRQLVKLRCPAKTCSDEQVVWLCSVCHGQLEHYEELIYCDCGRYGPSAVTFNCNKQAHGTGFVGFSSKHLLRHLGKLQQYRCLNILLLGETGVGKSTFINAFVNYLMFNTLDDAIQEEKLRWLIPFKFSYPDMSGPNRKPVHIEVCAGHNKNELDGSAGSSATQKTKVYRLKIGDTVIRLIDTPGIGDTRGFDQDKKNMANVLSTLGGLEELHGILFLLKPTMSRLTPAVRWCVKELLTHLHKDAARNLVFGFTNTRQAGYTPGDSYKPLESLLNEVDIALGGEIVYSFDSEGFRFLAALKQARNELDGIDAFRRSWERSKKEIHRLLHHFQMLQPHAIQSTISLNRARELITALTRPMADITGSIEDTIRINTERLSELQDSRCKGDELKAKLHFQRVIIHATKLARPRTVCCDQACVEYRDIGTGENRPVYKTLCHDPCYLSDVDADVVGHGNLTKCWAMNRTDWCRRCSHHWQQHLHFQWQQEEMVVEERDNNVARQIRDNESEIQVKETAIKSIKQKTDKAKAVRQEIRDAAVQFGLFLKHKSITPYNDETISYLDMLIKEEKQTAQYAKSVGLGGSKRQTDRLNSLIRSQNEYRERIAVFEQANETAKKQLLDERSVDGLIQRLYCLESWGPNLRVIMKLAKKATSSFSSEQEFNGPWRQSLTNDSNWVASQASEDESSSPDRPAGTGRAAGSQTASSSILQRRHAIMAKTATKQVVLLAIHVQVIARTALAAGMENAPFPTPGKGPSPVGMVPDVERRIASSSILQHLNAATERTATRMAAPSAIRVFVIARTLRNAEIKHVPLLIPGHDRNSVGMGPGVGKQTAALSILQQRTVAMAKTAISLVVLSAIHAPVTAAMDPAAGVKVVPLHISGQSQSCARVAFYVETRIAS</sequence>
<proteinExistence type="predicted"/>
<protein>
    <submittedName>
        <fullName evidence="1">G domain-containing protein</fullName>
    </submittedName>
</protein>
<keyword evidence="2" id="KW-1185">Reference proteome</keyword>
<dbReference type="EMBL" id="CM046506">
    <property type="protein sequence ID" value="KAI8670436.1"/>
    <property type="molecule type" value="Genomic_DNA"/>
</dbReference>
<evidence type="ECO:0000313" key="2">
    <source>
        <dbReference type="Proteomes" id="UP001065298"/>
    </source>
</evidence>
<reference evidence="1" key="1">
    <citation type="submission" date="2022-06" db="EMBL/GenBank/DDBJ databases">
        <title>Fusarium solani species complex genomes reveal bases of compartmentalisation and animal pathogenesis.</title>
        <authorList>
            <person name="Tsai I.J."/>
        </authorList>
    </citation>
    <scope>NUCLEOTIDE SEQUENCE</scope>
    <source>
        <strain evidence="1">Fu6.1</strain>
    </source>
</reference>
<comment type="caution">
    <text evidence="1">The sequence shown here is derived from an EMBL/GenBank/DDBJ whole genome shotgun (WGS) entry which is preliminary data.</text>
</comment>
<name>A0ACC0QXT3_9HYPO</name>
<gene>
    <name evidence="1" type="ORF">NCS57_00514800</name>
</gene>
<dbReference type="Proteomes" id="UP001065298">
    <property type="component" value="Chromosome 4"/>
</dbReference>
<evidence type="ECO:0000313" key="1">
    <source>
        <dbReference type="EMBL" id="KAI8670436.1"/>
    </source>
</evidence>